<feature type="compositionally biased region" description="Low complexity" evidence="6">
    <location>
        <begin position="180"/>
        <end position="221"/>
    </location>
</feature>
<feature type="region of interest" description="Disordered" evidence="6">
    <location>
        <begin position="158"/>
        <end position="276"/>
    </location>
</feature>
<dbReference type="OMA" id="PANQVCF"/>
<evidence type="ECO:0000256" key="1">
    <source>
        <dbReference type="ARBA" id="ARBA00022468"/>
    </source>
</evidence>
<dbReference type="GO" id="GO:0006890">
    <property type="term" value="P:retrograde vesicle-mediated transport, Golgi to endoplasmic reticulum"/>
    <property type="evidence" value="ECO:0007669"/>
    <property type="project" value="EnsemblFungi"/>
</dbReference>
<dbReference type="HOGENOM" id="CLU_023062_7_0_1"/>
<dbReference type="KEGG" id="kng:KNAG_0C03340"/>
<dbReference type="RefSeq" id="XP_022463687.1">
    <property type="nucleotide sequence ID" value="XM_022607053.1"/>
</dbReference>
<keyword evidence="9" id="KW-1185">Reference proteome</keyword>
<dbReference type="GeneID" id="34525121"/>
<dbReference type="SUPFAM" id="SSF57863">
    <property type="entry name" value="ArfGap/RecO-like zinc finger"/>
    <property type="match status" value="1"/>
</dbReference>
<dbReference type="InterPro" id="IPR001164">
    <property type="entry name" value="ArfGAP_dom"/>
</dbReference>
<dbReference type="Proteomes" id="UP000006310">
    <property type="component" value="Chromosome 3"/>
</dbReference>
<dbReference type="EMBL" id="HE978316">
    <property type="protein sequence ID" value="CCK69441.1"/>
    <property type="molecule type" value="Genomic_DNA"/>
</dbReference>
<dbReference type="PANTHER" id="PTHR45686">
    <property type="entry name" value="ADP-RIBOSYLATION FACTOR GTPASE ACTIVATING PROTEIN 3, ISOFORM H-RELATED"/>
    <property type="match status" value="1"/>
</dbReference>
<dbReference type="GO" id="GO:0030126">
    <property type="term" value="C:COPI vesicle coat"/>
    <property type="evidence" value="ECO:0007669"/>
    <property type="project" value="EnsemblFungi"/>
</dbReference>
<dbReference type="InterPro" id="IPR037278">
    <property type="entry name" value="ARFGAP/RecO"/>
</dbReference>
<feature type="region of interest" description="Disordered" evidence="6">
    <location>
        <begin position="289"/>
        <end position="344"/>
    </location>
</feature>
<dbReference type="GO" id="GO:0006888">
    <property type="term" value="P:endoplasmic reticulum to Golgi vesicle-mediated transport"/>
    <property type="evidence" value="ECO:0007669"/>
    <property type="project" value="EnsemblFungi"/>
</dbReference>
<evidence type="ECO:0000256" key="3">
    <source>
        <dbReference type="ARBA" id="ARBA00022771"/>
    </source>
</evidence>
<dbReference type="eggNOG" id="KOG0706">
    <property type="taxonomic scope" value="Eukaryota"/>
</dbReference>
<feature type="domain" description="Arf-GAP" evidence="7">
    <location>
        <begin position="16"/>
        <end position="128"/>
    </location>
</feature>
<sequence>MSSDDGEVYVSDEVRQQVFQKLAGKLENRVCFDCGNKNPTWTSVPFGVMLCIQCSAVHRNLGVHITFVKSSTLDKWTVNNLRRFKHGGNNRAKEYFLKNNGKQFLNTSNVNAQVKYTSSVAKRYKEHLDKKVKKDMELHPGDLVLEDLDENLEVDVTPETSANNSVDDFFSNWQKPKQNTPGAAGPSTSSSSPSPLANSAADDTVSKTKTPPTKVRTTAAGAGAGAGATRSSSILSGGRKKASSLGARAGTTGEKKHSILSSSRKPTRLSAKKVDKSNAEDLFDQFEREAEEEKNDLSTKRYNNIPVNNKPPPKSSIYQEEQNFASDDEDEFKDTFGDNDYSQPTAAAEDLKPKFAKLGFGMTANDANDLAKKQKETQRAAAGPKYSGKIAAKYGGQKAISSDQLFGRGSYDEEASREARNKLKTFDNATSISSASYFGEEQTGEEGEMGGAGMNSQSYAGGNSGGNFVDFNINADDEIQILKDAVEQGAQRLGNYLRDYMRG</sequence>
<dbReference type="Pfam" id="PF01412">
    <property type="entry name" value="ArfGap"/>
    <property type="match status" value="1"/>
</dbReference>
<keyword evidence="4" id="KW-0862">Zinc</keyword>
<feature type="compositionally biased region" description="Polar residues" evidence="6">
    <location>
        <begin position="158"/>
        <end position="179"/>
    </location>
</feature>
<dbReference type="STRING" id="1071383.J7S5Z1"/>
<keyword evidence="2" id="KW-0479">Metal-binding</keyword>
<reference evidence="9" key="2">
    <citation type="submission" date="2012-08" db="EMBL/GenBank/DDBJ databases">
        <title>Genome sequence of Kazachstania naganishii.</title>
        <authorList>
            <person name="Gordon J.L."/>
            <person name="Armisen D."/>
            <person name="Proux-Wera E."/>
            <person name="OhEigeartaigh S.S."/>
            <person name="Byrne K.P."/>
            <person name="Wolfe K.H."/>
        </authorList>
    </citation>
    <scope>NUCLEOTIDE SEQUENCE [LARGE SCALE GENOMIC DNA]</scope>
    <source>
        <strain evidence="9">ATCC MYA-139 / BCRC 22969 / CBS 8797 / CCRC 22969 / KCTC 17520 / NBRC 10181 / NCYC 3082</strain>
    </source>
</reference>
<gene>
    <name evidence="8" type="primary">KNAG0C03340</name>
    <name evidence="8" type="ordered locus">KNAG_0C03340</name>
</gene>
<dbReference type="Gene3D" id="1.10.220.150">
    <property type="entry name" value="Arf GTPase activating protein"/>
    <property type="match status" value="1"/>
</dbReference>
<dbReference type="PROSITE" id="PS50115">
    <property type="entry name" value="ARFGAP"/>
    <property type="match status" value="1"/>
</dbReference>
<reference evidence="8 9" key="1">
    <citation type="journal article" date="2011" name="Proc. Natl. Acad. Sci. U.S.A.">
        <title>Evolutionary erosion of yeast sex chromosomes by mating-type switching accidents.</title>
        <authorList>
            <person name="Gordon J.L."/>
            <person name="Armisen D."/>
            <person name="Proux-Wera E."/>
            <person name="Oheigeartaigh S.S."/>
            <person name="Byrne K.P."/>
            <person name="Wolfe K.H."/>
        </authorList>
    </citation>
    <scope>NUCLEOTIDE SEQUENCE [LARGE SCALE GENOMIC DNA]</scope>
    <source>
        <strain evidence="9">ATCC MYA-139 / BCRC 22969 / CBS 8797 / CCRC 22969 / KCTC 17520 / NBRC 10181 / NCYC 3082</strain>
    </source>
</reference>
<dbReference type="PANTHER" id="PTHR45686:SF4">
    <property type="entry name" value="ADP-RIBOSYLATION FACTOR GTPASE ACTIVATING PROTEIN 3, ISOFORM H"/>
    <property type="match status" value="1"/>
</dbReference>
<evidence type="ECO:0000256" key="4">
    <source>
        <dbReference type="ARBA" id="ARBA00022833"/>
    </source>
</evidence>
<evidence type="ECO:0000313" key="9">
    <source>
        <dbReference type="Proteomes" id="UP000006310"/>
    </source>
</evidence>
<dbReference type="CDD" id="cd08831">
    <property type="entry name" value="ArfGap_ArfGap2_3_like"/>
    <property type="match status" value="1"/>
</dbReference>
<organism evidence="8 9">
    <name type="scientific">Huiozyma naganishii (strain ATCC MYA-139 / BCRC 22969 / CBS 8797 / KCTC 17520 / NBRC 10181 / NCYC 3082 / Yp74L-3)</name>
    <name type="common">Yeast</name>
    <name type="synonym">Kazachstania naganishii</name>
    <dbReference type="NCBI Taxonomy" id="1071383"/>
    <lineage>
        <taxon>Eukaryota</taxon>
        <taxon>Fungi</taxon>
        <taxon>Dikarya</taxon>
        <taxon>Ascomycota</taxon>
        <taxon>Saccharomycotina</taxon>
        <taxon>Saccharomycetes</taxon>
        <taxon>Saccharomycetales</taxon>
        <taxon>Saccharomycetaceae</taxon>
        <taxon>Huiozyma</taxon>
    </lineage>
</organism>
<dbReference type="GO" id="GO:0048205">
    <property type="term" value="P:COPI coating of Golgi vesicle"/>
    <property type="evidence" value="ECO:0007669"/>
    <property type="project" value="EnsemblFungi"/>
</dbReference>
<protein>
    <recommendedName>
        <fullName evidence="7">Arf-GAP domain-containing protein</fullName>
    </recommendedName>
</protein>
<dbReference type="OrthoDB" id="983479at2759"/>
<keyword evidence="3 5" id="KW-0863">Zinc-finger</keyword>
<evidence type="ECO:0000256" key="6">
    <source>
        <dbReference type="SAM" id="MobiDB-lite"/>
    </source>
</evidence>
<proteinExistence type="predicted"/>
<dbReference type="AlphaFoldDB" id="J7S5Z1"/>
<accession>J7S5Z1</accession>
<evidence type="ECO:0000256" key="2">
    <source>
        <dbReference type="ARBA" id="ARBA00022723"/>
    </source>
</evidence>
<dbReference type="GO" id="GO:0000139">
    <property type="term" value="C:Golgi membrane"/>
    <property type="evidence" value="ECO:0007669"/>
    <property type="project" value="GOC"/>
</dbReference>
<name>J7S5Z1_HUIN7</name>
<evidence type="ECO:0000259" key="7">
    <source>
        <dbReference type="PROSITE" id="PS50115"/>
    </source>
</evidence>
<dbReference type="SMART" id="SM00105">
    <property type="entry name" value="ArfGap"/>
    <property type="match status" value="1"/>
</dbReference>
<keyword evidence="1" id="KW-0343">GTPase activation</keyword>
<evidence type="ECO:0000256" key="5">
    <source>
        <dbReference type="PROSITE-ProRule" id="PRU00288"/>
    </source>
</evidence>
<evidence type="ECO:0000313" key="8">
    <source>
        <dbReference type="EMBL" id="CCK69441.1"/>
    </source>
</evidence>
<dbReference type="InterPro" id="IPR038508">
    <property type="entry name" value="ArfGAP_dom_sf"/>
</dbReference>
<dbReference type="GO" id="GO:0005096">
    <property type="term" value="F:GTPase activator activity"/>
    <property type="evidence" value="ECO:0007669"/>
    <property type="project" value="UniProtKB-KW"/>
</dbReference>
<dbReference type="GO" id="GO:0008270">
    <property type="term" value="F:zinc ion binding"/>
    <property type="evidence" value="ECO:0007669"/>
    <property type="project" value="UniProtKB-KW"/>
</dbReference>
<dbReference type="PRINTS" id="PR00405">
    <property type="entry name" value="REVINTRACTNG"/>
</dbReference>